<protein>
    <submittedName>
        <fullName evidence="1">Uncharacterized protein</fullName>
    </submittedName>
</protein>
<evidence type="ECO:0000313" key="1">
    <source>
        <dbReference type="EMBL" id="KAF5553612.1"/>
    </source>
</evidence>
<sequence>MLRPSQAAGSVYPRPSTVDYNFRVDQTKRFPRNLIIRLSPLNPNVPVDLTHQLDHPKLAHPYLTTKAHLGASVARKGSEEITAPTSEMENNLWRLKKCSGSEGDLVPGDEGQALRSSSFVGANVQIILGEIGWMEQNLVNGLNAIEQGILSNITYCLNHLSCELGLWELLLDTMAKAPTVVLYRRRSPRHLVRARGEVCSEWMRKAEEPDTDPS</sequence>
<gene>
    <name evidence="1" type="ORF">FNAPI_6689</name>
</gene>
<dbReference type="AlphaFoldDB" id="A0A8H5N5Q9"/>
<dbReference type="EMBL" id="JAAOAO010000247">
    <property type="protein sequence ID" value="KAF5553612.1"/>
    <property type="molecule type" value="Genomic_DNA"/>
</dbReference>
<keyword evidence="2" id="KW-1185">Reference proteome</keyword>
<reference evidence="1 2" key="1">
    <citation type="submission" date="2020-05" db="EMBL/GenBank/DDBJ databases">
        <title>Identification and distribution of gene clusters putatively required for synthesis of sphingolipid metabolism inhibitors in phylogenetically diverse species of the filamentous fungus Fusarium.</title>
        <authorList>
            <person name="Kim H.-S."/>
            <person name="Busman M."/>
            <person name="Brown D.W."/>
            <person name="Divon H."/>
            <person name="Uhlig S."/>
            <person name="Proctor R.H."/>
        </authorList>
    </citation>
    <scope>NUCLEOTIDE SEQUENCE [LARGE SCALE GENOMIC DNA]</scope>
    <source>
        <strain evidence="1 2">NRRL 25196</strain>
    </source>
</reference>
<organism evidence="1 2">
    <name type="scientific">Fusarium napiforme</name>
    <dbReference type="NCBI Taxonomy" id="42672"/>
    <lineage>
        <taxon>Eukaryota</taxon>
        <taxon>Fungi</taxon>
        <taxon>Dikarya</taxon>
        <taxon>Ascomycota</taxon>
        <taxon>Pezizomycotina</taxon>
        <taxon>Sordariomycetes</taxon>
        <taxon>Hypocreomycetidae</taxon>
        <taxon>Hypocreales</taxon>
        <taxon>Nectriaceae</taxon>
        <taxon>Fusarium</taxon>
        <taxon>Fusarium fujikuroi species complex</taxon>
    </lineage>
</organism>
<name>A0A8H5N5Q9_9HYPO</name>
<accession>A0A8H5N5Q9</accession>
<proteinExistence type="predicted"/>
<evidence type="ECO:0000313" key="2">
    <source>
        <dbReference type="Proteomes" id="UP000574317"/>
    </source>
</evidence>
<dbReference type="Proteomes" id="UP000574317">
    <property type="component" value="Unassembled WGS sequence"/>
</dbReference>
<comment type="caution">
    <text evidence="1">The sequence shown here is derived from an EMBL/GenBank/DDBJ whole genome shotgun (WGS) entry which is preliminary data.</text>
</comment>